<sequence>MSEAGNTEQTAMQLILHGGEGKSLAMEAMAAAREHQFKTACQKLDKCEKAINQAHSIQTTLIQSEAQGDENIEINLLMIHAQDHLMNAMTTKDLAKEIIHLHEKLENKEV</sequence>
<reference evidence="8 9" key="1">
    <citation type="submission" date="2020-06" db="EMBL/GenBank/DDBJ databases">
        <title>Genomic analysis of Salicibibacter sp. NKC21-4.</title>
        <authorList>
            <person name="Oh Y.J."/>
        </authorList>
    </citation>
    <scope>NUCLEOTIDE SEQUENCE [LARGE SCALE GENOMIC DNA]</scope>
    <source>
        <strain evidence="8 9">NKC21-4</strain>
    </source>
</reference>
<dbReference type="AlphaFoldDB" id="A0A7T7CFP8"/>
<feature type="modified residue" description="Phosphohistidine; by HPr" evidence="7">
    <location>
        <position position="80"/>
    </location>
</feature>
<evidence type="ECO:0000256" key="1">
    <source>
        <dbReference type="ARBA" id="ARBA00022448"/>
    </source>
</evidence>
<dbReference type="GO" id="GO:0009401">
    <property type="term" value="P:phosphoenolpyruvate-dependent sugar phosphotransferase system"/>
    <property type="evidence" value="ECO:0007669"/>
    <property type="project" value="UniProtKB-KW"/>
</dbReference>
<dbReference type="InterPro" id="IPR036542">
    <property type="entry name" value="PTS_IIA_lac/cel_sf"/>
</dbReference>
<keyword evidence="4" id="KW-0598">Phosphotransferase system</keyword>
<dbReference type="PIRSF" id="PIRSF000699">
    <property type="entry name" value="PTS_IILac_III"/>
    <property type="match status" value="1"/>
</dbReference>
<dbReference type="Pfam" id="PF02255">
    <property type="entry name" value="PTS_IIA"/>
    <property type="match status" value="1"/>
</dbReference>
<keyword evidence="6" id="KW-0460">Magnesium</keyword>
<dbReference type="PROSITE" id="PS51095">
    <property type="entry name" value="PTS_EIIA_TYPE_3"/>
    <property type="match status" value="1"/>
</dbReference>
<keyword evidence="3" id="KW-0808">Transferase</keyword>
<evidence type="ECO:0000256" key="7">
    <source>
        <dbReference type="PROSITE-ProRule" id="PRU00418"/>
    </source>
</evidence>
<dbReference type="GO" id="GO:0016740">
    <property type="term" value="F:transferase activity"/>
    <property type="evidence" value="ECO:0007669"/>
    <property type="project" value="UniProtKB-KW"/>
</dbReference>
<dbReference type="PANTHER" id="PTHR34382">
    <property type="entry name" value="PTS SYSTEM N,N'-DIACETYLCHITOBIOSE-SPECIFIC EIIA COMPONENT"/>
    <property type="match status" value="1"/>
</dbReference>
<dbReference type="GO" id="GO:0046872">
    <property type="term" value="F:metal ion binding"/>
    <property type="evidence" value="ECO:0007669"/>
    <property type="project" value="UniProtKB-KW"/>
</dbReference>
<protein>
    <submittedName>
        <fullName evidence="8">PTS lactose/cellobiose transporter subunit IIA</fullName>
    </submittedName>
</protein>
<accession>A0A7T7CFP8</accession>
<dbReference type="InterPro" id="IPR003188">
    <property type="entry name" value="PTS_IIA_lac/cel"/>
</dbReference>
<keyword evidence="2" id="KW-0762">Sugar transport</keyword>
<evidence type="ECO:0000313" key="9">
    <source>
        <dbReference type="Proteomes" id="UP000595349"/>
    </source>
</evidence>
<keyword evidence="1" id="KW-0813">Transport</keyword>
<dbReference type="KEGG" id="scib:HUG20_11135"/>
<dbReference type="PANTHER" id="PTHR34382:SF7">
    <property type="entry name" value="PTS SYSTEM N,N'-DIACETYLCHITOBIOSE-SPECIFIC EIIA COMPONENT"/>
    <property type="match status" value="1"/>
</dbReference>
<keyword evidence="6" id="KW-0479">Metal-binding</keyword>
<dbReference type="Proteomes" id="UP000595349">
    <property type="component" value="Chromosome"/>
</dbReference>
<evidence type="ECO:0000256" key="4">
    <source>
        <dbReference type="ARBA" id="ARBA00022683"/>
    </source>
</evidence>
<dbReference type="RefSeq" id="WP_200084763.1">
    <property type="nucleotide sequence ID" value="NZ_CP054706.1"/>
</dbReference>
<proteinExistence type="predicted"/>
<gene>
    <name evidence="8" type="ORF">HUG20_11135</name>
</gene>
<comment type="cofactor">
    <cofactor evidence="6">
        <name>Mg(2+)</name>
        <dbReference type="ChEBI" id="CHEBI:18420"/>
    </cofactor>
    <text evidence="6">Binds 1 Mg(2+) ion per trimer.</text>
</comment>
<feature type="active site" description="Tele-phosphohistidine intermediate" evidence="5">
    <location>
        <position position="80"/>
    </location>
</feature>
<dbReference type="SUPFAM" id="SSF46973">
    <property type="entry name" value="Enzyme IIa from lactose specific PTS, IIa-lac"/>
    <property type="match status" value="1"/>
</dbReference>
<dbReference type="EMBL" id="CP054706">
    <property type="protein sequence ID" value="QQK80390.1"/>
    <property type="molecule type" value="Genomic_DNA"/>
</dbReference>
<keyword evidence="9" id="KW-1185">Reference proteome</keyword>
<evidence type="ECO:0000256" key="3">
    <source>
        <dbReference type="ARBA" id="ARBA00022679"/>
    </source>
</evidence>
<name>A0A7T7CFP8_9BACI</name>
<evidence type="ECO:0000313" key="8">
    <source>
        <dbReference type="EMBL" id="QQK80390.1"/>
    </source>
</evidence>
<feature type="binding site" evidence="6">
    <location>
        <position position="83"/>
    </location>
    <ligand>
        <name>Mg(2+)</name>
        <dbReference type="ChEBI" id="CHEBI:18420"/>
        <note>ligand shared between all trimeric partners</note>
    </ligand>
</feature>
<evidence type="ECO:0000256" key="6">
    <source>
        <dbReference type="PIRSR" id="PIRSR000699-2"/>
    </source>
</evidence>
<evidence type="ECO:0000256" key="5">
    <source>
        <dbReference type="PIRSR" id="PIRSR000699-1"/>
    </source>
</evidence>
<dbReference type="Gene3D" id="1.20.58.80">
    <property type="entry name" value="Phosphotransferase system, lactose/cellobiose-type IIA subunit"/>
    <property type="match status" value="1"/>
</dbReference>
<evidence type="ECO:0000256" key="2">
    <source>
        <dbReference type="ARBA" id="ARBA00022597"/>
    </source>
</evidence>
<organism evidence="8 9">
    <name type="scientific">Salicibibacter cibi</name>
    <dbReference type="NCBI Taxonomy" id="2743001"/>
    <lineage>
        <taxon>Bacteria</taxon>
        <taxon>Bacillati</taxon>
        <taxon>Bacillota</taxon>
        <taxon>Bacilli</taxon>
        <taxon>Bacillales</taxon>
        <taxon>Bacillaceae</taxon>
        <taxon>Salicibibacter</taxon>
    </lineage>
</organism>